<dbReference type="RefSeq" id="WP_162421824.1">
    <property type="nucleotide sequence ID" value="NZ_WVIE01000003.1"/>
</dbReference>
<feature type="chain" id="PRO_5035149652" evidence="1">
    <location>
        <begin position="25"/>
        <end position="141"/>
    </location>
</feature>
<name>A0A8J7Z1X8_9CYAN</name>
<keyword evidence="1" id="KW-0732">Signal</keyword>
<dbReference type="EMBL" id="WVIE01000003">
    <property type="protein sequence ID" value="NDJ16301.1"/>
    <property type="molecule type" value="Genomic_DNA"/>
</dbReference>
<accession>A0A8J7Z1X8</accession>
<gene>
    <name evidence="2" type="ORF">GS601_03175</name>
</gene>
<feature type="signal peptide" evidence="1">
    <location>
        <begin position="1"/>
        <end position="24"/>
    </location>
</feature>
<reference evidence="2" key="1">
    <citation type="submission" date="2019-12" db="EMBL/GenBank/DDBJ databases">
        <title>High-Quality draft genome sequences of three cyanobacteria isolated from the limestone walls of the Old Cathedral of Coimbra.</title>
        <authorList>
            <person name="Tiago I."/>
            <person name="Soares F."/>
            <person name="Portugal A."/>
        </authorList>
    </citation>
    <scope>NUCLEOTIDE SEQUENCE</scope>
    <source>
        <strain evidence="2">A</strain>
    </source>
</reference>
<proteinExistence type="predicted"/>
<protein>
    <submittedName>
        <fullName evidence="2">Uncharacterized protein</fullName>
    </submittedName>
</protein>
<dbReference type="Proteomes" id="UP000646053">
    <property type="component" value="Unassembled WGS sequence"/>
</dbReference>
<dbReference type="AlphaFoldDB" id="A0A8J7Z1X8"/>
<evidence type="ECO:0000256" key="1">
    <source>
        <dbReference type="SAM" id="SignalP"/>
    </source>
</evidence>
<evidence type="ECO:0000313" key="2">
    <source>
        <dbReference type="EMBL" id="NDJ16301.1"/>
    </source>
</evidence>
<organism evidence="2 3">
    <name type="scientific">Myxacorys almedinensis A</name>
    <dbReference type="NCBI Taxonomy" id="2690445"/>
    <lineage>
        <taxon>Bacteria</taxon>
        <taxon>Bacillati</taxon>
        <taxon>Cyanobacteriota</taxon>
        <taxon>Cyanophyceae</taxon>
        <taxon>Leptolyngbyales</taxon>
        <taxon>Leptolyngbyaceae</taxon>
        <taxon>Myxacorys</taxon>
        <taxon>Myxacorys almedinensis</taxon>
    </lineage>
</organism>
<comment type="caution">
    <text evidence="2">The sequence shown here is derived from an EMBL/GenBank/DDBJ whole genome shotgun (WGS) entry which is preliminary data.</text>
</comment>
<sequence>MKLSAQWSIIPTAIATVFALSGLAASQPVSISPGSQSISLSGTSGGTRKDAGCAGYIAKMPNHTIQVTADTNLRLSLQGAGAPTLLITGLQGQNICLQADKLSKGKIEIPGRWTKGTYSVFVGDRAQGQNPYTLSIAPQKR</sequence>
<keyword evidence="3" id="KW-1185">Reference proteome</keyword>
<evidence type="ECO:0000313" key="3">
    <source>
        <dbReference type="Proteomes" id="UP000646053"/>
    </source>
</evidence>